<proteinExistence type="predicted"/>
<protein>
    <submittedName>
        <fullName evidence="1">Uncharacterized protein</fullName>
    </submittedName>
</protein>
<sequence>MSRQAIKDKNFRTIGYIDTMSDGKQKALDATFRTLGYFDPKRNITQDANFRTIAQGNVLAGLIYK</sequence>
<organism evidence="1 2">
    <name type="scientific">Bradyrhizobium betae</name>
    <dbReference type="NCBI Taxonomy" id="244734"/>
    <lineage>
        <taxon>Bacteria</taxon>
        <taxon>Pseudomonadati</taxon>
        <taxon>Pseudomonadota</taxon>
        <taxon>Alphaproteobacteria</taxon>
        <taxon>Hyphomicrobiales</taxon>
        <taxon>Nitrobacteraceae</taxon>
        <taxon>Bradyrhizobium</taxon>
    </lineage>
</organism>
<dbReference type="EMBL" id="CP044543">
    <property type="protein sequence ID" value="QFI73968.1"/>
    <property type="molecule type" value="Genomic_DNA"/>
</dbReference>
<evidence type="ECO:0000313" key="2">
    <source>
        <dbReference type="Proteomes" id="UP000325641"/>
    </source>
</evidence>
<dbReference type="KEGG" id="bbet:F8237_17070"/>
<dbReference type="Proteomes" id="UP000325641">
    <property type="component" value="Chromosome"/>
</dbReference>
<evidence type="ECO:0000313" key="1">
    <source>
        <dbReference type="EMBL" id="QFI73968.1"/>
    </source>
</evidence>
<reference evidence="2" key="1">
    <citation type="submission" date="2019-10" db="EMBL/GenBank/DDBJ databases">
        <title>Complete Genome Sequence of Bradyrhizobium betae type strain PL7HG1T.</title>
        <authorList>
            <person name="Bromfield E.S.P."/>
            <person name="Cloutier S."/>
        </authorList>
    </citation>
    <scope>NUCLEOTIDE SEQUENCE [LARGE SCALE GENOMIC DNA]</scope>
    <source>
        <strain evidence="2">PL7HG1</strain>
    </source>
</reference>
<name>A0A5P6P7I0_9BRAD</name>
<accession>A0A5P6P7I0</accession>
<gene>
    <name evidence="1" type="ORF">F8237_17070</name>
</gene>
<dbReference type="AlphaFoldDB" id="A0A5P6P7I0"/>